<feature type="transmembrane region" description="Helical" evidence="3">
    <location>
        <begin position="36"/>
        <end position="63"/>
    </location>
</feature>
<dbReference type="Proteomes" id="UP001205609">
    <property type="component" value="Unassembled WGS sequence"/>
</dbReference>
<keyword evidence="3" id="KW-0472">Membrane</keyword>
<organism evidence="5 6">
    <name type="scientific">Staphylococcus americanisciuri</name>
    <dbReference type="NCBI Taxonomy" id="2973940"/>
    <lineage>
        <taxon>Bacteria</taxon>
        <taxon>Bacillati</taxon>
        <taxon>Bacillota</taxon>
        <taxon>Bacilli</taxon>
        <taxon>Bacillales</taxon>
        <taxon>Staphylococcaceae</taxon>
        <taxon>Staphylococcus</taxon>
    </lineage>
</organism>
<dbReference type="EMBL" id="JANUXY010000001">
    <property type="protein sequence ID" value="MCS4485275.1"/>
    <property type="molecule type" value="Genomic_DNA"/>
</dbReference>
<dbReference type="InterPro" id="IPR011434">
    <property type="entry name" value="Ltp-like_HTH"/>
</dbReference>
<evidence type="ECO:0000256" key="3">
    <source>
        <dbReference type="SAM" id="Phobius"/>
    </source>
</evidence>
<keyword evidence="5" id="KW-0449">Lipoprotein</keyword>
<feature type="domain" description="Putative host cell surface-exposed lipoprotein Ltp-like HTH region" evidence="4">
    <location>
        <begin position="106"/>
        <end position="152"/>
    </location>
</feature>
<sequence length="203" mass="23301">MSNNLKNQTTQELLAQQRQQFENYQKEQASKTKKRWLWGCGGCLIVFIILSIILLGFVGAFFYKGNKEIEKLNATNQVTTAKQPHDSHANTGQNNSSTEQNNASTEQNNALKKAKIYSDNFYMSKKGIYDILTSDYGDKFPADVAQYAIDHLQADYKKNALKKAESYFKDQNMSKNEIYDQLVSQYGEMFTEEEAQYAIEHLE</sequence>
<evidence type="ECO:0000313" key="5">
    <source>
        <dbReference type="EMBL" id="MCS4485275.1"/>
    </source>
</evidence>
<feature type="domain" description="Putative host cell surface-exposed lipoprotein Ltp-like HTH region" evidence="4">
    <location>
        <begin position="155"/>
        <end position="202"/>
    </location>
</feature>
<keyword evidence="3" id="KW-1133">Transmembrane helix</keyword>
<dbReference type="InterPro" id="IPR036388">
    <property type="entry name" value="WH-like_DNA-bd_sf"/>
</dbReference>
<evidence type="ECO:0000259" key="4">
    <source>
        <dbReference type="Pfam" id="PF07553"/>
    </source>
</evidence>
<feature type="compositionally biased region" description="Polar residues" evidence="2">
    <location>
        <begin position="89"/>
        <end position="107"/>
    </location>
</feature>
<keyword evidence="3" id="KW-0812">Transmembrane</keyword>
<evidence type="ECO:0000313" key="6">
    <source>
        <dbReference type="Proteomes" id="UP001205609"/>
    </source>
</evidence>
<evidence type="ECO:0000256" key="1">
    <source>
        <dbReference type="SAM" id="Coils"/>
    </source>
</evidence>
<comment type="caution">
    <text evidence="5">The sequence shown here is derived from an EMBL/GenBank/DDBJ whole genome shotgun (WGS) entry which is preliminary data.</text>
</comment>
<gene>
    <name evidence="5" type="ORF">NXS11_00035</name>
</gene>
<dbReference type="RefSeq" id="WP_259197619.1">
    <property type="nucleotide sequence ID" value="NZ_JANUXY010000001.1"/>
</dbReference>
<evidence type="ECO:0000256" key="2">
    <source>
        <dbReference type="SAM" id="MobiDB-lite"/>
    </source>
</evidence>
<keyword evidence="6" id="KW-1185">Reference proteome</keyword>
<accession>A0ABT2EYB6</accession>
<dbReference type="Pfam" id="PF07553">
    <property type="entry name" value="Lipoprotein_Ltp"/>
    <property type="match status" value="2"/>
</dbReference>
<proteinExistence type="predicted"/>
<protein>
    <submittedName>
        <fullName evidence="5">Ltp family lipoprotein</fullName>
    </submittedName>
</protein>
<keyword evidence="1" id="KW-0175">Coiled coil</keyword>
<name>A0ABT2EYB6_9STAP</name>
<dbReference type="Gene3D" id="1.10.10.10">
    <property type="entry name" value="Winged helix-like DNA-binding domain superfamily/Winged helix DNA-binding domain"/>
    <property type="match status" value="2"/>
</dbReference>
<feature type="coiled-coil region" evidence="1">
    <location>
        <begin position="7"/>
        <end position="34"/>
    </location>
</feature>
<feature type="region of interest" description="Disordered" evidence="2">
    <location>
        <begin position="79"/>
        <end position="107"/>
    </location>
</feature>
<reference evidence="5 6" key="1">
    <citation type="journal article" date="2023" name="Int. J. Syst. Evol. Microbiol.">
        <title>Streptococcus sciuri sp. nov., Staphylococcus marylandisciuri sp. nov. and Staphylococcus americanisciuri sp. nov., isolated from faeces of eastern grey squirrel (Sciurus carolinensis).</title>
        <authorList>
            <person name="Volokhov D.V."/>
            <person name="Zagorodnyaya T.A."/>
            <person name="Furtak V.A."/>
            <person name="Nattanmai G."/>
            <person name="Randall L."/>
            <person name="Jose S."/>
            <person name="Gao Y."/>
            <person name="Eisenberg T."/>
            <person name="Delmonte P."/>
            <person name="Blom J."/>
            <person name="Mitchell K.K."/>
        </authorList>
    </citation>
    <scope>NUCLEOTIDE SEQUENCE [LARGE SCALE GENOMIC DNA]</scope>
    <source>
        <strain evidence="5 6">GRT3</strain>
    </source>
</reference>